<evidence type="ECO:0000256" key="3">
    <source>
        <dbReference type="ARBA" id="ARBA00022692"/>
    </source>
</evidence>
<keyword evidence="5 8" id="KW-1133">Transmembrane helix</keyword>
<keyword evidence="11" id="KW-1185">Reference proteome</keyword>
<comment type="subcellular location">
    <subcellularLocation>
        <location evidence="1">Membrane</location>
    </subcellularLocation>
</comment>
<dbReference type="Gene3D" id="1.20.120.1770">
    <property type="match status" value="1"/>
</dbReference>
<evidence type="ECO:0000256" key="4">
    <source>
        <dbReference type="ARBA" id="ARBA00022982"/>
    </source>
</evidence>
<feature type="region of interest" description="Disordered" evidence="7">
    <location>
        <begin position="416"/>
        <end position="627"/>
    </location>
</feature>
<evidence type="ECO:0000256" key="5">
    <source>
        <dbReference type="ARBA" id="ARBA00022989"/>
    </source>
</evidence>
<dbReference type="EMBL" id="JADGJH010002476">
    <property type="protein sequence ID" value="KAJ3097788.1"/>
    <property type="molecule type" value="Genomic_DNA"/>
</dbReference>
<dbReference type="InterPro" id="IPR006593">
    <property type="entry name" value="Cyt_b561/ferric_Rdtase_TM"/>
</dbReference>
<dbReference type="Proteomes" id="UP001211907">
    <property type="component" value="Unassembled WGS sequence"/>
</dbReference>
<keyword evidence="3 8" id="KW-0812">Transmembrane</keyword>
<proteinExistence type="predicted"/>
<feature type="transmembrane region" description="Helical" evidence="8">
    <location>
        <begin position="340"/>
        <end position="360"/>
    </location>
</feature>
<gene>
    <name evidence="10" type="ORF">HK100_005254</name>
</gene>
<comment type="caution">
    <text evidence="10">The sequence shown here is derived from an EMBL/GenBank/DDBJ whole genome shotgun (WGS) entry which is preliminary data.</text>
</comment>
<evidence type="ECO:0000313" key="11">
    <source>
        <dbReference type="Proteomes" id="UP001211907"/>
    </source>
</evidence>
<feature type="transmembrane region" description="Helical" evidence="8">
    <location>
        <begin position="268"/>
        <end position="293"/>
    </location>
</feature>
<feature type="non-terminal residue" evidence="10">
    <location>
        <position position="1"/>
    </location>
</feature>
<evidence type="ECO:0000313" key="10">
    <source>
        <dbReference type="EMBL" id="KAJ3097788.1"/>
    </source>
</evidence>
<feature type="compositionally biased region" description="Gly residues" evidence="7">
    <location>
        <begin position="490"/>
        <end position="499"/>
    </location>
</feature>
<reference evidence="10" key="1">
    <citation type="submission" date="2020-05" db="EMBL/GenBank/DDBJ databases">
        <title>Phylogenomic resolution of chytrid fungi.</title>
        <authorList>
            <person name="Stajich J.E."/>
            <person name="Amses K."/>
            <person name="Simmons R."/>
            <person name="Seto K."/>
            <person name="Myers J."/>
            <person name="Bonds A."/>
            <person name="Quandt C.A."/>
            <person name="Barry K."/>
            <person name="Liu P."/>
            <person name="Grigoriev I."/>
            <person name="Longcore J.E."/>
            <person name="James T.Y."/>
        </authorList>
    </citation>
    <scope>NUCLEOTIDE SEQUENCE</scope>
    <source>
        <strain evidence="10">JEL0513</strain>
    </source>
</reference>
<keyword evidence="6 8" id="KW-0472">Membrane</keyword>
<evidence type="ECO:0000259" key="9">
    <source>
        <dbReference type="Pfam" id="PF03188"/>
    </source>
</evidence>
<protein>
    <recommendedName>
        <fullName evidence="9">Cytochrome b561 domain-containing protein</fullName>
    </recommendedName>
</protein>
<sequence>MKHCVSGLRSGTRATKTKISQLGLLALALALPTSVGAMWCYPSGSDVSGNGAPDFCIGAHDLGTGSTEFTLFSSVGGYLGFGVGETAGEVMGPADVMVAYPDATATQTNGVVIASFLTQGAGLLTVNPTMVWTATALNTTIPQPTWASFAVSVIRPNAATGVSGVALNIASTTNFIFAWCSVPVSNSNGTLGLTYHRNNHTSVVAIINANSASSADSGSSLIALPSSISITMIVYIHVILVSIAFTLMPSAGMFVAMFLRQRLGTKWIAVHLGLMIGGVALFAILGVVVMILFKPGKMFSSVHQYGGIVVLVLMFVQFALGFVAKSSVDGSSALIAQAHKYFGLFFSFIIIPAQVVLGYLEYKRVFNVTPPILLIGIPGALLVIGIGALVAGYFTLPYGEADIVFRKDSTSSGFVKLNGSNESQNGERDYNYNYNNNNNNNNYSNSNNNNNNINVYGSGNGRSQSRNNGGDGLVGGGSGNGRSQVTRNQGGDGGIGSGNGRSQAARNHGDDAGVGRVGSGNGRSQSRPGGGGEYNYTASTKRGMDYNNPSTPARGVGVVGGDYNPASAPARGGDYNSASAPARGRDHTGASTTGRSVERPQPSVNARGAPSSNGRDYPGGLARGPSQ</sequence>
<dbReference type="Pfam" id="PF03188">
    <property type="entry name" value="Cytochrom_B561"/>
    <property type="match status" value="1"/>
</dbReference>
<feature type="compositionally biased region" description="Low complexity" evidence="7">
    <location>
        <begin position="431"/>
        <end position="468"/>
    </location>
</feature>
<keyword evidence="4" id="KW-0249">Electron transport</keyword>
<dbReference type="GO" id="GO:0016020">
    <property type="term" value="C:membrane"/>
    <property type="evidence" value="ECO:0007669"/>
    <property type="project" value="UniProtKB-SubCell"/>
</dbReference>
<feature type="transmembrane region" description="Helical" evidence="8">
    <location>
        <begin position="232"/>
        <end position="256"/>
    </location>
</feature>
<feature type="transmembrane region" description="Helical" evidence="8">
    <location>
        <begin position="305"/>
        <end position="328"/>
    </location>
</feature>
<feature type="domain" description="Cytochrome b561" evidence="9">
    <location>
        <begin position="236"/>
        <end position="361"/>
    </location>
</feature>
<dbReference type="PANTHER" id="PTHR47797">
    <property type="entry name" value="DEHYDROGENASE, PUTATIVE (AFU_ORTHOLOGUE AFUA_8G05805)-RELATED"/>
    <property type="match status" value="1"/>
</dbReference>
<dbReference type="PANTHER" id="PTHR47797:SF3">
    <property type="entry name" value="CYTOCHROME B561 DOMAIN-CONTAINING PROTEIN"/>
    <property type="match status" value="1"/>
</dbReference>
<dbReference type="CDD" id="cd08760">
    <property type="entry name" value="Cyt_b561_FRRS1_like"/>
    <property type="match status" value="1"/>
</dbReference>
<dbReference type="AlphaFoldDB" id="A0AAD5XDC9"/>
<feature type="compositionally biased region" description="Gly residues" evidence="7">
    <location>
        <begin position="469"/>
        <end position="480"/>
    </location>
</feature>
<organism evidence="10 11">
    <name type="scientific">Physocladia obscura</name>
    <dbReference type="NCBI Taxonomy" id="109957"/>
    <lineage>
        <taxon>Eukaryota</taxon>
        <taxon>Fungi</taxon>
        <taxon>Fungi incertae sedis</taxon>
        <taxon>Chytridiomycota</taxon>
        <taxon>Chytridiomycota incertae sedis</taxon>
        <taxon>Chytridiomycetes</taxon>
        <taxon>Chytridiales</taxon>
        <taxon>Chytriomycetaceae</taxon>
        <taxon>Physocladia</taxon>
    </lineage>
</organism>
<evidence type="ECO:0000256" key="6">
    <source>
        <dbReference type="ARBA" id="ARBA00023136"/>
    </source>
</evidence>
<accession>A0AAD5XDC9</accession>
<name>A0AAD5XDC9_9FUNG</name>
<keyword evidence="2" id="KW-0813">Transport</keyword>
<evidence type="ECO:0000256" key="2">
    <source>
        <dbReference type="ARBA" id="ARBA00022448"/>
    </source>
</evidence>
<evidence type="ECO:0000256" key="1">
    <source>
        <dbReference type="ARBA" id="ARBA00004370"/>
    </source>
</evidence>
<evidence type="ECO:0000256" key="7">
    <source>
        <dbReference type="SAM" id="MobiDB-lite"/>
    </source>
</evidence>
<evidence type="ECO:0000256" key="8">
    <source>
        <dbReference type="SAM" id="Phobius"/>
    </source>
</evidence>
<feature type="transmembrane region" description="Helical" evidence="8">
    <location>
        <begin position="372"/>
        <end position="396"/>
    </location>
</feature>